<keyword evidence="5" id="KW-0677">Repeat</keyword>
<dbReference type="CDD" id="cd00381">
    <property type="entry name" value="IMPDH"/>
    <property type="match status" value="1"/>
</dbReference>
<feature type="binding site" evidence="16">
    <location>
        <begin position="247"/>
        <end position="249"/>
    </location>
    <ligand>
        <name>NAD(+)</name>
        <dbReference type="ChEBI" id="CHEBI:57540"/>
    </ligand>
</feature>
<dbReference type="HAMAP" id="MF_01964">
    <property type="entry name" value="IMPDH"/>
    <property type="match status" value="1"/>
</dbReference>
<feature type="binding site" evidence="13">
    <location>
        <position position="471"/>
    </location>
    <ligand>
        <name>K(+)</name>
        <dbReference type="ChEBI" id="CHEBI:29103"/>
        <note>ligand shared between two tetrameric partners</note>
    </ligand>
</feature>
<dbReference type="GO" id="GO:0003938">
    <property type="term" value="F:IMP dehydrogenase activity"/>
    <property type="evidence" value="ECO:0007669"/>
    <property type="project" value="UniProtKB-UniRule"/>
</dbReference>
<keyword evidence="11 18" id="KW-0129">CBS domain</keyword>
<dbReference type="AlphaFoldDB" id="A0A5S9PB29"/>
<evidence type="ECO:0000256" key="11">
    <source>
        <dbReference type="ARBA" id="ARBA00023122"/>
    </source>
</evidence>
<name>A0A5S9PB29_9GAMM</name>
<evidence type="ECO:0000256" key="6">
    <source>
        <dbReference type="ARBA" id="ARBA00022749"/>
    </source>
</evidence>
<feature type="binding site" description="in other chain" evidence="13 17">
    <location>
        <position position="304"/>
    </location>
    <ligand>
        <name>K(+)</name>
        <dbReference type="ChEBI" id="CHEBI:29103"/>
        <note>ligand shared between two tetrameric partners</note>
    </ligand>
</feature>
<dbReference type="PANTHER" id="PTHR11911:SF111">
    <property type="entry name" value="INOSINE-5'-MONOPHOSPHATE DEHYDROGENASE"/>
    <property type="match status" value="1"/>
</dbReference>
<proteinExistence type="inferred from homology"/>
<dbReference type="GO" id="GO:0006183">
    <property type="term" value="P:GTP biosynthetic process"/>
    <property type="evidence" value="ECO:0007669"/>
    <property type="project" value="TreeGrafter"/>
</dbReference>
<organism evidence="22 23">
    <name type="scientific">BD1-7 clade bacterium</name>
    <dbReference type="NCBI Taxonomy" id="2029982"/>
    <lineage>
        <taxon>Bacteria</taxon>
        <taxon>Pseudomonadati</taxon>
        <taxon>Pseudomonadota</taxon>
        <taxon>Gammaproteobacteria</taxon>
        <taxon>Cellvibrionales</taxon>
        <taxon>Spongiibacteraceae</taxon>
        <taxon>BD1-7 clade</taxon>
    </lineage>
</organism>
<protein>
    <recommendedName>
        <fullName evidence="13 20">Inosine-5'-monophosphate dehydrogenase</fullName>
        <shortName evidence="13">IMP dehydrogenase</shortName>
        <shortName evidence="13">IMPD</shortName>
        <shortName evidence="13">IMPDH</shortName>
        <ecNumber evidence="13 20">1.1.1.205</ecNumber>
    </recommendedName>
</protein>
<dbReference type="Pfam" id="PF00571">
    <property type="entry name" value="CBS"/>
    <property type="match status" value="2"/>
</dbReference>
<comment type="cofactor">
    <cofactor evidence="1 13">
        <name>K(+)</name>
        <dbReference type="ChEBI" id="CHEBI:29103"/>
    </cofactor>
</comment>
<keyword evidence="8 13" id="KW-0630">Potassium</keyword>
<evidence type="ECO:0000256" key="1">
    <source>
        <dbReference type="ARBA" id="ARBA00001958"/>
    </source>
</evidence>
<feature type="active site" description="Thioimidate intermediate" evidence="13 14">
    <location>
        <position position="304"/>
    </location>
</feature>
<feature type="binding site" evidence="13 15">
    <location>
        <begin position="360"/>
        <end position="361"/>
    </location>
    <ligand>
        <name>IMP</name>
        <dbReference type="ChEBI" id="CHEBI:58053"/>
    </ligand>
</feature>
<dbReference type="PROSITE" id="PS00487">
    <property type="entry name" value="IMP_DH_GMP_RED"/>
    <property type="match status" value="1"/>
</dbReference>
<evidence type="ECO:0000256" key="10">
    <source>
        <dbReference type="ARBA" id="ARBA00023027"/>
    </source>
</evidence>
<evidence type="ECO:0000256" key="14">
    <source>
        <dbReference type="PIRSR" id="PIRSR000130-1"/>
    </source>
</evidence>
<reference evidence="22 23" key="1">
    <citation type="submission" date="2019-11" db="EMBL/GenBank/DDBJ databases">
        <authorList>
            <person name="Holert J."/>
        </authorList>
    </citation>
    <scope>NUCLEOTIDE SEQUENCE [LARGE SCALE GENOMIC DNA]</scope>
    <source>
        <strain evidence="22">BC5_2</strain>
    </source>
</reference>
<comment type="function">
    <text evidence="13">Catalyzes the conversion of inosine 5'-phosphate (IMP) to xanthosine 5'-phosphate (XMP), the first committed and rate-limiting step in the de novo synthesis of guanine nucleotides, and therefore plays an important role in the regulation of cell growth.</text>
</comment>
<dbReference type="CDD" id="cd04601">
    <property type="entry name" value="CBS_pair_IMPDH"/>
    <property type="match status" value="1"/>
</dbReference>
<dbReference type="PIRSF" id="PIRSF000130">
    <property type="entry name" value="IMPDH"/>
    <property type="match status" value="1"/>
</dbReference>
<dbReference type="Gene3D" id="3.20.20.70">
    <property type="entry name" value="Aldolase class I"/>
    <property type="match status" value="1"/>
</dbReference>
<dbReference type="Pfam" id="PF00478">
    <property type="entry name" value="IMPDH"/>
    <property type="match status" value="1"/>
</dbReference>
<evidence type="ECO:0000256" key="4">
    <source>
        <dbReference type="ARBA" id="ARBA00022723"/>
    </source>
</evidence>
<evidence type="ECO:0000256" key="12">
    <source>
        <dbReference type="ARBA" id="ARBA00048028"/>
    </source>
</evidence>
<comment type="caution">
    <text evidence="13">Lacks conserved residue(s) required for the propagation of feature annotation.</text>
</comment>
<dbReference type="SUPFAM" id="SSF54631">
    <property type="entry name" value="CBS-domain pair"/>
    <property type="match status" value="1"/>
</dbReference>
<evidence type="ECO:0000313" key="22">
    <source>
        <dbReference type="EMBL" id="CAA0100642.1"/>
    </source>
</evidence>
<evidence type="ECO:0000256" key="3">
    <source>
        <dbReference type="ARBA" id="ARBA00011881"/>
    </source>
</evidence>
<dbReference type="UniPathway" id="UPA00601">
    <property type="reaction ID" value="UER00295"/>
</dbReference>
<dbReference type="GO" id="GO:0046872">
    <property type="term" value="F:metal ion binding"/>
    <property type="evidence" value="ECO:0007669"/>
    <property type="project" value="UniProtKB-UniRule"/>
</dbReference>
<evidence type="ECO:0000256" key="13">
    <source>
        <dbReference type="HAMAP-Rule" id="MF_01964"/>
    </source>
</evidence>
<evidence type="ECO:0000256" key="5">
    <source>
        <dbReference type="ARBA" id="ARBA00022737"/>
    </source>
</evidence>
<dbReference type="GO" id="GO:0000166">
    <property type="term" value="F:nucleotide binding"/>
    <property type="evidence" value="ECO:0007669"/>
    <property type="project" value="UniProtKB-UniRule"/>
</dbReference>
<evidence type="ECO:0000256" key="19">
    <source>
        <dbReference type="RuleBase" id="RU003927"/>
    </source>
</evidence>
<feature type="binding site" evidence="13 15">
    <location>
        <position position="302"/>
    </location>
    <ligand>
        <name>IMP</name>
        <dbReference type="ChEBI" id="CHEBI:58053"/>
    </ligand>
</feature>
<dbReference type="PANTHER" id="PTHR11911">
    <property type="entry name" value="INOSINE-5-MONOPHOSPHATE DEHYDROGENASE RELATED"/>
    <property type="match status" value="1"/>
</dbReference>
<dbReference type="SUPFAM" id="SSF51412">
    <property type="entry name" value="Inosine monophosphate dehydrogenase (IMPDH)"/>
    <property type="match status" value="1"/>
</dbReference>
<evidence type="ECO:0000256" key="20">
    <source>
        <dbReference type="RuleBase" id="RU003928"/>
    </source>
</evidence>
<feature type="domain" description="CBS" evidence="21">
    <location>
        <begin position="93"/>
        <end position="150"/>
    </location>
</feature>
<dbReference type="InterPro" id="IPR046342">
    <property type="entry name" value="CBS_dom_sf"/>
</dbReference>
<dbReference type="FunFam" id="3.20.20.70:FF:000003">
    <property type="entry name" value="GMP reductase"/>
    <property type="match status" value="1"/>
</dbReference>
<evidence type="ECO:0000256" key="8">
    <source>
        <dbReference type="ARBA" id="ARBA00022958"/>
    </source>
</evidence>
<feature type="domain" description="CBS" evidence="21">
    <location>
        <begin position="152"/>
        <end position="210"/>
    </location>
</feature>
<comment type="subunit">
    <text evidence="3 13">Homotetramer.</text>
</comment>
<feature type="binding site" evidence="13">
    <location>
        <position position="247"/>
    </location>
    <ligand>
        <name>NAD(+)</name>
        <dbReference type="ChEBI" id="CHEBI:57540"/>
    </ligand>
</feature>
<sequence>MLRIREEALTFDDVLLQPDYSEVTARDVSLTTQLTRNIQLNIPLLSAAMDTVTEARLAIAMAQEGGIGIIHKSMSIEQQARQVLAVKKHESGIVKDPITIQANATLRDLLEIKEKHNISGVPVLDGDDLVGIVTNRDVRYQTDLDVQIKVVMTPKDQLVTVQESPDAEEVKILLHKHRIEKVLVVDEAYGLQGMITVKDIHKAQTYPMACKDDQGRLRVGASVGTSPDTDDRVAALVAAGVDVLVVDTAHGHSRNVLDRVSKIKNDYPDVDIIGGNIATAEAAKALVEAGADAVKVGIGPGSICTTRIVTGIGVPQISAISNVSDALAGTGVPMIADGGIRYSGDLAKAIAAGANSVMMGSMFAGTEEAPGEIELYQGRSYKAYRGMGSIGAMAKTQGSSDRYFQDASAGTEKLVPEGIEGRVAYKGALAAIIHQMMGGLRSSMGYTGSPDIDTMRTKPQFVRVSAAGMRESHVHDVTITKESPNYKVSS</sequence>
<comment type="similarity">
    <text evidence="2 13 19">Belongs to the IMPDH/GMPR family.</text>
</comment>
<gene>
    <name evidence="13 22" type="primary">guaB</name>
    <name evidence="22" type="ORF">DPBNPPHM_03821</name>
</gene>
<keyword evidence="7 13" id="KW-0658">Purine biosynthesis</keyword>
<feature type="active site" description="Proton acceptor" evidence="13 14">
    <location>
        <position position="402"/>
    </location>
</feature>
<feature type="binding site" description="in other chain" evidence="13 17">
    <location>
        <position position="299"/>
    </location>
    <ligand>
        <name>K(+)</name>
        <dbReference type="ChEBI" id="CHEBI:29103"/>
        <note>ligand shared between two tetrameric partners</note>
    </ligand>
</feature>
<evidence type="ECO:0000256" key="18">
    <source>
        <dbReference type="PROSITE-ProRule" id="PRU00703"/>
    </source>
</evidence>
<dbReference type="InterPro" id="IPR001093">
    <property type="entry name" value="IMP_DH_GMPRt"/>
</dbReference>
<keyword evidence="9 13" id="KW-0560">Oxidoreductase</keyword>
<dbReference type="PROSITE" id="PS51371">
    <property type="entry name" value="CBS"/>
    <property type="match status" value="2"/>
</dbReference>
<feature type="binding site" evidence="13 15">
    <location>
        <begin position="384"/>
        <end position="388"/>
    </location>
    <ligand>
        <name>IMP</name>
        <dbReference type="ChEBI" id="CHEBI:58053"/>
    </ligand>
</feature>
<evidence type="ECO:0000313" key="23">
    <source>
        <dbReference type="Proteomes" id="UP000434580"/>
    </source>
</evidence>
<dbReference type="EMBL" id="CACSII010000008">
    <property type="protein sequence ID" value="CAA0100642.1"/>
    <property type="molecule type" value="Genomic_DNA"/>
</dbReference>
<dbReference type="InterPro" id="IPR000644">
    <property type="entry name" value="CBS_dom"/>
</dbReference>
<keyword evidence="6 13" id="KW-0332">GMP biosynthesis</keyword>
<evidence type="ECO:0000256" key="17">
    <source>
        <dbReference type="PIRSR" id="PIRSR000130-4"/>
    </source>
</evidence>
<keyword evidence="4 13" id="KW-0479">Metal-binding</keyword>
<comment type="pathway">
    <text evidence="13 20">Purine metabolism; XMP biosynthesis via de novo pathway; XMP from IMP: step 1/1.</text>
</comment>
<dbReference type="InterPro" id="IPR015875">
    <property type="entry name" value="IMP_DH/GMP_Rdtase_CS"/>
</dbReference>
<evidence type="ECO:0000256" key="2">
    <source>
        <dbReference type="ARBA" id="ARBA00005502"/>
    </source>
</evidence>
<comment type="catalytic activity">
    <reaction evidence="12 13 20">
        <text>IMP + NAD(+) + H2O = XMP + NADH + H(+)</text>
        <dbReference type="Rhea" id="RHEA:11708"/>
        <dbReference type="ChEBI" id="CHEBI:15377"/>
        <dbReference type="ChEBI" id="CHEBI:15378"/>
        <dbReference type="ChEBI" id="CHEBI:57464"/>
        <dbReference type="ChEBI" id="CHEBI:57540"/>
        <dbReference type="ChEBI" id="CHEBI:57945"/>
        <dbReference type="ChEBI" id="CHEBI:58053"/>
        <dbReference type="EC" id="1.1.1.205"/>
    </reaction>
</comment>
<dbReference type="SMART" id="SM01240">
    <property type="entry name" value="IMPDH"/>
    <property type="match status" value="1"/>
</dbReference>
<dbReference type="OrthoDB" id="9805398at2"/>
<dbReference type="NCBIfam" id="TIGR01302">
    <property type="entry name" value="IMP_dehydrog"/>
    <property type="match status" value="1"/>
</dbReference>
<feature type="binding site" evidence="13 15">
    <location>
        <begin position="337"/>
        <end position="339"/>
    </location>
    <ligand>
        <name>IMP</name>
        <dbReference type="ChEBI" id="CHEBI:58053"/>
    </ligand>
</feature>
<dbReference type="Proteomes" id="UP000434580">
    <property type="component" value="Unassembled WGS sequence"/>
</dbReference>
<evidence type="ECO:0000256" key="15">
    <source>
        <dbReference type="PIRSR" id="PIRSR000130-2"/>
    </source>
</evidence>
<dbReference type="InterPro" id="IPR013785">
    <property type="entry name" value="Aldolase_TIM"/>
</dbReference>
<dbReference type="GO" id="GO:0006177">
    <property type="term" value="P:GMP biosynthetic process"/>
    <property type="evidence" value="ECO:0007669"/>
    <property type="project" value="UniProtKB-UniRule"/>
</dbReference>
<evidence type="ECO:0000256" key="9">
    <source>
        <dbReference type="ARBA" id="ARBA00023002"/>
    </source>
</evidence>
<dbReference type="InterPro" id="IPR005990">
    <property type="entry name" value="IMP_DH"/>
</dbReference>
<keyword evidence="10 13" id="KW-0520">NAD</keyword>
<feature type="binding site" evidence="13">
    <location>
        <position position="472"/>
    </location>
    <ligand>
        <name>K(+)</name>
        <dbReference type="ChEBI" id="CHEBI:29103"/>
        <note>ligand shared between two tetrameric partners</note>
    </ligand>
</feature>
<dbReference type="EC" id="1.1.1.205" evidence="13 20"/>
<feature type="binding site" evidence="13 16">
    <location>
        <begin position="297"/>
        <end position="299"/>
    </location>
    <ligand>
        <name>NAD(+)</name>
        <dbReference type="ChEBI" id="CHEBI:57540"/>
    </ligand>
</feature>
<accession>A0A5S9PB29</accession>
<feature type="binding site" description="in other chain" evidence="13 17">
    <location>
        <position position="301"/>
    </location>
    <ligand>
        <name>K(+)</name>
        <dbReference type="ChEBI" id="CHEBI:29103"/>
        <note>ligand shared between two tetrameric partners</note>
    </ligand>
</feature>
<evidence type="ECO:0000256" key="16">
    <source>
        <dbReference type="PIRSR" id="PIRSR000130-3"/>
    </source>
</evidence>
<dbReference type="SMART" id="SM00116">
    <property type="entry name" value="CBS"/>
    <property type="match status" value="2"/>
</dbReference>
<feature type="binding site" evidence="13 15">
    <location>
        <position position="417"/>
    </location>
    <ligand>
        <name>IMP</name>
        <dbReference type="ChEBI" id="CHEBI:58053"/>
    </ligand>
</feature>
<feature type="binding site" evidence="13">
    <location>
        <position position="473"/>
    </location>
    <ligand>
        <name>K(+)</name>
        <dbReference type="ChEBI" id="CHEBI:29103"/>
        <note>ligand shared between two tetrameric partners</note>
    </ligand>
</feature>
<evidence type="ECO:0000259" key="21">
    <source>
        <dbReference type="PROSITE" id="PS51371"/>
    </source>
</evidence>
<evidence type="ECO:0000256" key="7">
    <source>
        <dbReference type="ARBA" id="ARBA00022755"/>
    </source>
</evidence>
<comment type="activity regulation">
    <text evidence="13">Mycophenolic acid (MPA) is a non-competitive inhibitor that prevents formation of the closed enzyme conformation by binding to the same site as the amobile flap. In contrast, mizoribine monophosphate (MZP) is a competitive inhibitor that induces the closed conformation. MPA is a potent inhibitor of mammalian IMPDHs but a poor inhibitor of the bacterial enzymes. MZP is a more potent inhibitor of bacterial IMPDH.</text>
</comment>